<dbReference type="PROSITE" id="PS01162">
    <property type="entry name" value="QOR_ZETA_CRYSTAL"/>
    <property type="match status" value="1"/>
</dbReference>
<dbReference type="InterPro" id="IPR020843">
    <property type="entry name" value="ER"/>
</dbReference>
<dbReference type="InterPro" id="IPR036291">
    <property type="entry name" value="NAD(P)-bd_dom_sf"/>
</dbReference>
<evidence type="ECO:0000313" key="3">
    <source>
        <dbReference type="Proteomes" id="UP000199632"/>
    </source>
</evidence>
<dbReference type="Gene3D" id="3.40.50.720">
    <property type="entry name" value="NAD(P)-binding Rossmann-like Domain"/>
    <property type="match status" value="1"/>
</dbReference>
<name>A0A1H3THB8_9ACTN</name>
<dbReference type="InterPro" id="IPR013154">
    <property type="entry name" value="ADH-like_N"/>
</dbReference>
<dbReference type="SMART" id="SM00829">
    <property type="entry name" value="PKS_ER"/>
    <property type="match status" value="1"/>
</dbReference>
<dbReference type="SUPFAM" id="SSF51735">
    <property type="entry name" value="NAD(P)-binding Rossmann-fold domains"/>
    <property type="match status" value="1"/>
</dbReference>
<dbReference type="EMBL" id="FNQB01000003">
    <property type="protein sequence ID" value="SDZ49644.1"/>
    <property type="molecule type" value="Genomic_DNA"/>
</dbReference>
<dbReference type="Pfam" id="PF08240">
    <property type="entry name" value="ADH_N"/>
    <property type="match status" value="1"/>
</dbReference>
<dbReference type="STRING" id="137265.SAMN05421684_5763"/>
<dbReference type="OrthoDB" id="3727682at2"/>
<dbReference type="SUPFAM" id="SSF50129">
    <property type="entry name" value="GroES-like"/>
    <property type="match status" value="1"/>
</dbReference>
<evidence type="ECO:0000313" key="2">
    <source>
        <dbReference type="EMBL" id="SDZ49644.1"/>
    </source>
</evidence>
<dbReference type="GO" id="GO:0008270">
    <property type="term" value="F:zinc ion binding"/>
    <property type="evidence" value="ECO:0007669"/>
    <property type="project" value="InterPro"/>
</dbReference>
<proteinExistence type="predicted"/>
<dbReference type="GO" id="GO:0016491">
    <property type="term" value="F:oxidoreductase activity"/>
    <property type="evidence" value="ECO:0007669"/>
    <property type="project" value="InterPro"/>
</dbReference>
<protein>
    <submittedName>
        <fullName evidence="2">NADPH:quinone reductase</fullName>
    </submittedName>
</protein>
<accession>A0A1H3THB8</accession>
<dbReference type="CDD" id="cd08267">
    <property type="entry name" value="MDR1"/>
    <property type="match status" value="1"/>
</dbReference>
<dbReference type="PANTHER" id="PTHR44013:SF1">
    <property type="entry name" value="ZINC-TYPE ALCOHOL DEHYDROGENASE-LIKE PROTEIN C16A3.02C"/>
    <property type="match status" value="1"/>
</dbReference>
<organism evidence="2 3">
    <name type="scientific">Asanoa ishikariensis</name>
    <dbReference type="NCBI Taxonomy" id="137265"/>
    <lineage>
        <taxon>Bacteria</taxon>
        <taxon>Bacillati</taxon>
        <taxon>Actinomycetota</taxon>
        <taxon>Actinomycetes</taxon>
        <taxon>Micromonosporales</taxon>
        <taxon>Micromonosporaceae</taxon>
        <taxon>Asanoa</taxon>
    </lineage>
</organism>
<dbReference type="InterPro" id="IPR002364">
    <property type="entry name" value="Quin_OxRdtase/zeta-crystal_CS"/>
</dbReference>
<keyword evidence="3" id="KW-1185">Reference proteome</keyword>
<dbReference type="InterPro" id="IPR052733">
    <property type="entry name" value="Chloroplast_QOR"/>
</dbReference>
<dbReference type="AlphaFoldDB" id="A0A1H3THB8"/>
<dbReference type="RefSeq" id="WP_090799499.1">
    <property type="nucleotide sequence ID" value="NZ_BOND01000001.1"/>
</dbReference>
<sequence>MKAVTYSTYGPPSVLRLAEVDRPVPRADEVLVAVRAVSVNASDWETLVGRPLYSRIGGLRRPRVPTLGSDIAGRVEAVGPAVTRFQVGDEVFGDNLERKGGFAEYAIARERVLALKPPGLSFDEASALPQSGVIAWQGIRTKGHVRPGQRVLVNGAGGGTGAYAIQLAKLDGAEVTAVDNAAKLDFMRTVGADHVLDYTKTDFTRDGSRYDLVLDLAGHHSVLAHRRALAPGGRYLWVGGAVGTLFQVLLAGPLVGRQRLLVVRNSTRDLLEMAALCLAGTVVTHIDRRYPLDEVPAALSHLGEGRALGKVVVTVT</sequence>
<gene>
    <name evidence="2" type="ORF">SAMN05421684_5763</name>
</gene>
<dbReference type="Gene3D" id="3.90.180.10">
    <property type="entry name" value="Medium-chain alcohol dehydrogenases, catalytic domain"/>
    <property type="match status" value="1"/>
</dbReference>
<dbReference type="PANTHER" id="PTHR44013">
    <property type="entry name" value="ZINC-TYPE ALCOHOL DEHYDROGENASE-LIKE PROTEIN C16A3.02C"/>
    <property type="match status" value="1"/>
</dbReference>
<dbReference type="Proteomes" id="UP000199632">
    <property type="component" value="Unassembled WGS sequence"/>
</dbReference>
<dbReference type="Pfam" id="PF13602">
    <property type="entry name" value="ADH_zinc_N_2"/>
    <property type="match status" value="1"/>
</dbReference>
<feature type="domain" description="Enoyl reductase (ER)" evidence="1">
    <location>
        <begin position="10"/>
        <end position="313"/>
    </location>
</feature>
<dbReference type="InterPro" id="IPR011032">
    <property type="entry name" value="GroES-like_sf"/>
</dbReference>
<evidence type="ECO:0000259" key="1">
    <source>
        <dbReference type="SMART" id="SM00829"/>
    </source>
</evidence>
<reference evidence="3" key="1">
    <citation type="submission" date="2016-10" db="EMBL/GenBank/DDBJ databases">
        <authorList>
            <person name="Varghese N."/>
            <person name="Submissions S."/>
        </authorList>
    </citation>
    <scope>NUCLEOTIDE SEQUENCE [LARGE SCALE GENOMIC DNA]</scope>
    <source>
        <strain evidence="3">DSM 44718</strain>
    </source>
</reference>